<keyword evidence="4" id="KW-1185">Reference proteome</keyword>
<feature type="coiled-coil region" evidence="1">
    <location>
        <begin position="394"/>
        <end position="610"/>
    </location>
</feature>
<name>A0A5N6KNR5_9ROSI</name>
<evidence type="ECO:0000256" key="2">
    <source>
        <dbReference type="SAM" id="MobiDB-lite"/>
    </source>
</evidence>
<reference evidence="3 4" key="1">
    <citation type="submission" date="2019-06" db="EMBL/GenBank/DDBJ databases">
        <title>A chromosomal-level reference genome of Carpinus fangiana (Coryloideae, Betulaceae).</title>
        <authorList>
            <person name="Yang X."/>
            <person name="Wang Z."/>
            <person name="Zhang L."/>
            <person name="Hao G."/>
            <person name="Liu J."/>
            <person name="Yang Y."/>
        </authorList>
    </citation>
    <scope>NUCLEOTIDE SEQUENCE [LARGE SCALE GENOMIC DNA]</scope>
    <source>
        <strain evidence="3">Cfa_2016G</strain>
        <tissue evidence="3">Leaf</tissue>
    </source>
</reference>
<proteinExistence type="predicted"/>
<feature type="compositionally biased region" description="Basic residues" evidence="2">
    <location>
        <begin position="98"/>
        <end position="107"/>
    </location>
</feature>
<evidence type="ECO:0000313" key="4">
    <source>
        <dbReference type="Proteomes" id="UP000327013"/>
    </source>
</evidence>
<comment type="caution">
    <text evidence="3">The sequence shown here is derived from an EMBL/GenBank/DDBJ whole genome shotgun (WGS) entry which is preliminary data.</text>
</comment>
<gene>
    <name evidence="3" type="ORF">FH972_021208</name>
</gene>
<feature type="region of interest" description="Disordered" evidence="2">
    <location>
        <begin position="85"/>
        <end position="107"/>
    </location>
</feature>
<evidence type="ECO:0000256" key="1">
    <source>
        <dbReference type="SAM" id="Coils"/>
    </source>
</evidence>
<evidence type="ECO:0000313" key="3">
    <source>
        <dbReference type="EMBL" id="KAB8336901.1"/>
    </source>
</evidence>
<feature type="coiled-coil region" evidence="1">
    <location>
        <begin position="283"/>
        <end position="310"/>
    </location>
</feature>
<sequence>MRTRARGTVSPPPSAPALGSKRVIPSVESEQKPTSSSAQGPYVDPSSGQDMVTVETPRKAKRVRFSDPGPAALEHIDFSQSTGLTPHMRKTRLDGTSHRRLKSSLKQRRATLPPRLDFSPHSPMVEEMQFAPLRETLSARTRRRLRRSHMSEEMNSIEEEERDAGRARREMECLRAQEEARDDRIRELVWELESQRQLGMEVTADEEERVTALKAELAHLRDVVAKHQAAQVADAVAAFEVDASLYGDIPASSPINGDLPSPLDDTRPSPPVDPVDCRPRGDRAALEKAVERLTREAAEAKSALEKVRGELQHLGFARSHTEPEDILGSLRQSFRTARLELEYVLPGETAGGFEDGRLLLALIGHIRGLGKRFQDAEAGRNQHQQSETALRGQFNKCLERAEHLENRLTILEATRIELTSRLKNKQQLVNDMDLASEARQALLKQKEDELDDVKQLLASQEKHRADFEDEAKTQAASVDKLKAALSSYRDEIAKLEALVTEMDDACAAARDESAKQEAQTKALEDQRAQAEALLQHKEKLLAEAKAQAMDDHCRIAELEVQVKQADSKTSEAMERVELEVLQHARTKDILVALQADIEKANDRANVASKRDSEGLIGLFGMRMQSMLAQQNESTSSSLLVHCEVPDTATARIPVLAGTHHPAFELVNLTAIDGIRMIVISGSEVQLQHTAFHACVDSCRPR</sequence>
<dbReference type="EMBL" id="VIBQ01000009">
    <property type="protein sequence ID" value="KAB8336901.1"/>
    <property type="molecule type" value="Genomic_DNA"/>
</dbReference>
<feature type="coiled-coil region" evidence="1">
    <location>
        <begin position="150"/>
        <end position="177"/>
    </location>
</feature>
<protein>
    <submittedName>
        <fullName evidence="3">Uncharacterized protein</fullName>
    </submittedName>
</protein>
<accession>A0A5N6KNR5</accession>
<feature type="region of interest" description="Disordered" evidence="2">
    <location>
        <begin position="1"/>
        <end position="63"/>
    </location>
</feature>
<keyword evidence="1" id="KW-0175">Coiled coil</keyword>
<dbReference type="Proteomes" id="UP000327013">
    <property type="component" value="Unassembled WGS sequence"/>
</dbReference>
<feature type="region of interest" description="Disordered" evidence="2">
    <location>
        <begin position="252"/>
        <end position="279"/>
    </location>
</feature>
<organism evidence="3 4">
    <name type="scientific">Carpinus fangiana</name>
    <dbReference type="NCBI Taxonomy" id="176857"/>
    <lineage>
        <taxon>Eukaryota</taxon>
        <taxon>Viridiplantae</taxon>
        <taxon>Streptophyta</taxon>
        <taxon>Embryophyta</taxon>
        <taxon>Tracheophyta</taxon>
        <taxon>Spermatophyta</taxon>
        <taxon>Magnoliopsida</taxon>
        <taxon>eudicotyledons</taxon>
        <taxon>Gunneridae</taxon>
        <taxon>Pentapetalae</taxon>
        <taxon>rosids</taxon>
        <taxon>fabids</taxon>
        <taxon>Fagales</taxon>
        <taxon>Betulaceae</taxon>
        <taxon>Carpinus</taxon>
    </lineage>
</organism>
<dbReference type="OrthoDB" id="3532430at2759"/>
<dbReference type="AlphaFoldDB" id="A0A5N6KNR5"/>